<feature type="transmembrane region" description="Helical" evidence="1">
    <location>
        <begin position="72"/>
        <end position="93"/>
    </location>
</feature>
<dbReference type="KEGG" id="woc:BA177_05495"/>
<reference evidence="2 3" key="1">
    <citation type="submission" date="2016-06" db="EMBL/GenBank/DDBJ databases">
        <title>Complete genome sequence of a deep-branching marine Gamma Proteobacterium Woeseia oceani type strain XK5.</title>
        <authorList>
            <person name="Mu D."/>
            <person name="Du Z."/>
        </authorList>
    </citation>
    <scope>NUCLEOTIDE SEQUENCE [LARGE SCALE GENOMIC DNA]</scope>
    <source>
        <strain evidence="2 3">XK5</strain>
    </source>
</reference>
<accession>A0A193LKI7</accession>
<feature type="transmembrane region" description="Helical" evidence="1">
    <location>
        <begin position="157"/>
        <end position="180"/>
    </location>
</feature>
<feature type="transmembrane region" description="Helical" evidence="1">
    <location>
        <begin position="122"/>
        <end position="145"/>
    </location>
</feature>
<protein>
    <recommendedName>
        <fullName evidence="4">DUF2189 domain-containing protein</fullName>
    </recommendedName>
</protein>
<gene>
    <name evidence="2" type="ORF">BA177_05495</name>
</gene>
<dbReference type="InterPro" id="IPR018692">
    <property type="entry name" value="DUF2189"/>
</dbReference>
<feature type="transmembrane region" description="Helical" evidence="1">
    <location>
        <begin position="46"/>
        <end position="66"/>
    </location>
</feature>
<proteinExistence type="predicted"/>
<evidence type="ECO:0000256" key="1">
    <source>
        <dbReference type="SAM" id="Phobius"/>
    </source>
</evidence>
<dbReference type="STRING" id="1548547.BA177_05495"/>
<keyword evidence="1" id="KW-0472">Membrane</keyword>
<keyword evidence="3" id="KW-1185">Reference proteome</keyword>
<feature type="transmembrane region" description="Helical" evidence="1">
    <location>
        <begin position="212"/>
        <end position="239"/>
    </location>
</feature>
<dbReference type="AlphaFoldDB" id="A0A193LKI7"/>
<keyword evidence="1" id="KW-1133">Transmembrane helix</keyword>
<sequence>MPENDGTYSRAEMPFVAPCRRLPPLAAFGWLRKGIRDWQRAPRESVAYGLVMAAIMALVSLLALVYGSVWLMIAMLGGFVFLAPLACVGLYAISAQLERSKPPQIGRSLRAAFRRHLGNEMVFAIILLIIFLVWARAGAMVSVFFPESGHPLPSELVAYLSVGSAVGAFFAAVTFAVSAFSLPMIVHRDVDTVTAVVTSINAVLRNKLALSVWLLLVVGGVLIGVATAFIGLVFILPLIGYAAWHGYLETIDASAFPRHRIGVTAEPRAPEP</sequence>
<name>A0A193LKI7_9GAMM</name>
<organism evidence="2 3">
    <name type="scientific">Woeseia oceani</name>
    <dbReference type="NCBI Taxonomy" id="1548547"/>
    <lineage>
        <taxon>Bacteria</taxon>
        <taxon>Pseudomonadati</taxon>
        <taxon>Pseudomonadota</taxon>
        <taxon>Gammaproteobacteria</taxon>
        <taxon>Woeseiales</taxon>
        <taxon>Woeseiaceae</taxon>
        <taxon>Woeseia</taxon>
    </lineage>
</organism>
<dbReference type="Pfam" id="PF09955">
    <property type="entry name" value="DUF2189"/>
    <property type="match status" value="1"/>
</dbReference>
<dbReference type="EMBL" id="CP016268">
    <property type="protein sequence ID" value="ANO53027.1"/>
    <property type="molecule type" value="Genomic_DNA"/>
</dbReference>
<evidence type="ECO:0000313" key="3">
    <source>
        <dbReference type="Proteomes" id="UP000092695"/>
    </source>
</evidence>
<evidence type="ECO:0000313" key="2">
    <source>
        <dbReference type="EMBL" id="ANO53027.1"/>
    </source>
</evidence>
<keyword evidence="1" id="KW-0812">Transmembrane</keyword>
<evidence type="ECO:0008006" key="4">
    <source>
        <dbReference type="Google" id="ProtNLM"/>
    </source>
</evidence>
<dbReference type="Proteomes" id="UP000092695">
    <property type="component" value="Chromosome"/>
</dbReference>